<protein>
    <submittedName>
        <fullName evidence="1">Uncharacterized protein</fullName>
    </submittedName>
</protein>
<evidence type="ECO:0000313" key="2">
    <source>
        <dbReference type="Proteomes" id="UP001215598"/>
    </source>
</evidence>
<organism evidence="1 2">
    <name type="scientific">Mycena metata</name>
    <dbReference type="NCBI Taxonomy" id="1033252"/>
    <lineage>
        <taxon>Eukaryota</taxon>
        <taxon>Fungi</taxon>
        <taxon>Dikarya</taxon>
        <taxon>Basidiomycota</taxon>
        <taxon>Agaricomycotina</taxon>
        <taxon>Agaricomycetes</taxon>
        <taxon>Agaricomycetidae</taxon>
        <taxon>Agaricales</taxon>
        <taxon>Marasmiineae</taxon>
        <taxon>Mycenaceae</taxon>
        <taxon>Mycena</taxon>
    </lineage>
</organism>
<dbReference type="EMBL" id="JARKIB010000109">
    <property type="protein sequence ID" value="KAJ7738933.1"/>
    <property type="molecule type" value="Genomic_DNA"/>
</dbReference>
<proteinExistence type="predicted"/>
<reference evidence="1" key="1">
    <citation type="submission" date="2023-03" db="EMBL/GenBank/DDBJ databases">
        <title>Massive genome expansion in bonnet fungi (Mycena s.s.) driven by repeated elements and novel gene families across ecological guilds.</title>
        <authorList>
            <consortium name="Lawrence Berkeley National Laboratory"/>
            <person name="Harder C.B."/>
            <person name="Miyauchi S."/>
            <person name="Viragh M."/>
            <person name="Kuo A."/>
            <person name="Thoen E."/>
            <person name="Andreopoulos B."/>
            <person name="Lu D."/>
            <person name="Skrede I."/>
            <person name="Drula E."/>
            <person name="Henrissat B."/>
            <person name="Morin E."/>
            <person name="Kohler A."/>
            <person name="Barry K."/>
            <person name="LaButti K."/>
            <person name="Morin E."/>
            <person name="Salamov A."/>
            <person name="Lipzen A."/>
            <person name="Mereny Z."/>
            <person name="Hegedus B."/>
            <person name="Baldrian P."/>
            <person name="Stursova M."/>
            <person name="Weitz H."/>
            <person name="Taylor A."/>
            <person name="Grigoriev I.V."/>
            <person name="Nagy L.G."/>
            <person name="Martin F."/>
            <person name="Kauserud H."/>
        </authorList>
    </citation>
    <scope>NUCLEOTIDE SEQUENCE</scope>
    <source>
        <strain evidence="1">CBHHK182m</strain>
    </source>
</reference>
<name>A0AAD7N0J4_9AGAR</name>
<dbReference type="Proteomes" id="UP001215598">
    <property type="component" value="Unassembled WGS sequence"/>
</dbReference>
<sequence>MQNRETKLRAQLSAYKVSDVSAKRTAYLASARIAELTKVVQDYAVERHKSAVDATATIAPLRKQIKSLKQRIRRSIRSVARTVARERKKWSTVRVTKKGAYTIEVRKLARLMAGNGCTPDKVGSLMEKIGDFFGIHITKQMSGRTVHRVILEGGVAAKMQATYELMNTPGVTISADSTSNRGINIESAHMALRVPDYASGNLTVNLEATPKVRFLGVDKTIDHTSAESVRGWSERVQEFCDVFNRSPLAKRLARQYGIRDFLRILKGMNGDHAANEKSTARGMQDLKHDASIEDLGEAALAGKAYMELVDYLGAWNARKIAEAGGVEGWNALSPAEQVKRDEEMMKQIVTVLGKEAYDVLSPDDRRRIDLFIWGGCCMHKDLNSFKGGNAEMMLEWKRLGLEGPVLLANKANASVLRNVLDPSFPRDAVLTEEQFKAFEASTRGGVKACAIAGAIFNNKDDKKGQGDRHVDWMSAKLGKRHTRFPDTSNTRFGSYGDASAEFVTHLPLYKENVEVIRWSKNVPSLTNIEKNLAAALADPCTVTEFVAMTIYQNCITHPYMRQVRGPGTESVNLLDLGPLHRTLRDHIQAILDDPDLIFGDNVSPVTATLDGKPWFNPEAMAEAFNLMPSLPHVKELTLAFFRGALVTWVRFSSEFAPSGVIDLCSATERQAAWMPSTNDANEGGLGGYRVTLRGKPCLTLHQYNARAMFDRNDTQAFMDAVLTAEDHAYIMQEARRIDASGVEAEKRRKIVDFRVRTAEMNKEKALAKVKRAAEVLRQQLSCRLVSEAEMAGLTVPLIVEQLNAYRARGVPNLLKNSNYQLKADKLAALKEAYAWYQVNGVPVALPSVSAALVPIIVEDFAVEEDVEMED</sequence>
<keyword evidence="2" id="KW-1185">Reference proteome</keyword>
<gene>
    <name evidence="1" type="ORF">B0H16DRAFT_1424673</name>
</gene>
<comment type="caution">
    <text evidence="1">The sequence shown here is derived from an EMBL/GenBank/DDBJ whole genome shotgun (WGS) entry which is preliminary data.</text>
</comment>
<accession>A0AAD7N0J4</accession>
<evidence type="ECO:0000313" key="1">
    <source>
        <dbReference type="EMBL" id="KAJ7738933.1"/>
    </source>
</evidence>
<dbReference type="AlphaFoldDB" id="A0AAD7N0J4"/>